<sequence length="821" mass="93165">MPEFCICTKSQRPRLFFTFCFLFSLITVLISSLFFYYPDGFKTTPSPNVNFISDNGERFVRYGFGESSAQHSRQQYVMGPRPVKGRTGKIEEVGRHNPKHHNGHQPPFHHGADEDDPLLLDYIEGHHHDDPVMQNNNLDSGGSSSGGNSRADGLSESAVQSNLERIRHQSHHPFERHHLSLSELEQRSNFSQIIDSRLIHLDLKGAPAKVSYIKEVLRLAKRSGINGLLLEWEDTFPWQGHLANLSLIQGSYSQEEAEEIVAYAERTLGLEVIPLVQTFGHVEFVLKMEQFRHLRELEGDPQSFCPSKSGTLVLIQEMIDQILDMHKNSKYIHIGCDEVYNLRSCSLCTAASDYRDELFLKHVIDVASYVRSKARIPIIWDDMLRSVPIRKLNDSGIGQLVEPMVWVYAEDVDRFVGWESWEKYAEVFPTIWAAAAFKGAFGETLSIPPASRHADNVQRWIDVLTRESPKWSQGVGGLVLTGWMRYDHFSVLCELLPAAVPSLVYTSLVLSTPSSSTNSIKNRIFVPKHPLQSLEVTTVPSSSSSSSITPIPSGSNNEMPSSSVTSSSSSSSNGLDPISITTDDPLSQPSPRIFRRSARNFRSIPHPRILMANRDGFSNQRLHAREVVTQPVIYDKGEVVSKLFEEILMCPNHHTRVDKMLRESDADLGFATRCNFPGVAFFRTVFRVRSLLDDIWELEAKISRKRGWVTPYNIRHNYSLPLRVDEVVFGQVPRLQRHLVILANSVVNSLKPIFPQETILEWIEQNMWEAWKALNKLEKAGDTLRNIKVWPRRPILSPTKMVDDLRLTALDESENTVDTEM</sequence>
<dbReference type="EC" id="3.2.1.52" evidence="3"/>
<evidence type="ECO:0000256" key="5">
    <source>
        <dbReference type="SAM" id="MobiDB-lite"/>
    </source>
</evidence>
<feature type="compositionally biased region" description="Low complexity" evidence="5">
    <location>
        <begin position="536"/>
        <end position="553"/>
    </location>
</feature>
<dbReference type="SUPFAM" id="SSF51445">
    <property type="entry name" value="(Trans)glycosidases"/>
    <property type="match status" value="1"/>
</dbReference>
<dbReference type="PANTHER" id="PTHR21040">
    <property type="entry name" value="BCDNA.GH04120"/>
    <property type="match status" value="1"/>
</dbReference>
<accession>A0ABP1S195</accession>
<keyword evidence="9" id="KW-1185">Reference proteome</keyword>
<evidence type="ECO:0000256" key="3">
    <source>
        <dbReference type="ARBA" id="ARBA00012663"/>
    </source>
</evidence>
<feature type="compositionally biased region" description="Low complexity" evidence="5">
    <location>
        <begin position="561"/>
        <end position="572"/>
    </location>
</feature>
<dbReference type="InterPro" id="IPR038901">
    <property type="entry name" value="HEXDC-like"/>
</dbReference>
<dbReference type="InterPro" id="IPR015883">
    <property type="entry name" value="Glyco_hydro_20_cat"/>
</dbReference>
<evidence type="ECO:0000313" key="8">
    <source>
        <dbReference type="EMBL" id="CAL8141169.1"/>
    </source>
</evidence>
<keyword evidence="6" id="KW-0472">Membrane</keyword>
<evidence type="ECO:0000256" key="4">
    <source>
        <dbReference type="ARBA" id="ARBA00022801"/>
    </source>
</evidence>
<keyword evidence="6" id="KW-0812">Transmembrane</keyword>
<dbReference type="CDD" id="cd06565">
    <property type="entry name" value="GH20_GcnA-like"/>
    <property type="match status" value="1"/>
</dbReference>
<reference evidence="8 9" key="1">
    <citation type="submission" date="2024-08" db="EMBL/GenBank/DDBJ databases">
        <authorList>
            <person name="Cucini C."/>
            <person name="Frati F."/>
        </authorList>
    </citation>
    <scope>NUCLEOTIDE SEQUENCE [LARGE SCALE GENOMIC DNA]</scope>
</reference>
<feature type="region of interest" description="Disordered" evidence="5">
    <location>
        <begin position="536"/>
        <end position="592"/>
    </location>
</feature>
<evidence type="ECO:0000259" key="7">
    <source>
        <dbReference type="Pfam" id="PF00728"/>
    </source>
</evidence>
<comment type="caution">
    <text evidence="8">The sequence shown here is derived from an EMBL/GenBank/DDBJ whole genome shotgun (WGS) entry which is preliminary data.</text>
</comment>
<feature type="domain" description="Glycoside hydrolase family 20 catalytic" evidence="7">
    <location>
        <begin position="248"/>
        <end position="388"/>
    </location>
</feature>
<feature type="compositionally biased region" description="Polar residues" evidence="5">
    <location>
        <begin position="579"/>
        <end position="590"/>
    </location>
</feature>
<comment type="catalytic activity">
    <reaction evidence="1">
        <text>Hydrolysis of terminal non-reducing N-acetyl-D-hexosamine residues in N-acetyl-beta-D-hexosaminides.</text>
        <dbReference type="EC" id="3.2.1.52"/>
    </reaction>
</comment>
<dbReference type="Gene3D" id="3.20.20.80">
    <property type="entry name" value="Glycosidases"/>
    <property type="match status" value="1"/>
</dbReference>
<name>A0ABP1S195_9HEXA</name>
<feature type="transmembrane region" description="Helical" evidence="6">
    <location>
        <begin position="15"/>
        <end position="37"/>
    </location>
</feature>
<protein>
    <recommendedName>
        <fullName evidence="3">beta-N-acetylhexosaminidase</fullName>
        <ecNumber evidence="3">3.2.1.52</ecNumber>
    </recommendedName>
</protein>
<gene>
    <name evidence="8" type="ORF">ODALV1_LOCUS28603</name>
</gene>
<dbReference type="InterPro" id="IPR017853">
    <property type="entry name" value="GH"/>
</dbReference>
<keyword evidence="4" id="KW-0378">Hydrolase</keyword>
<dbReference type="Proteomes" id="UP001642540">
    <property type="component" value="Unassembled WGS sequence"/>
</dbReference>
<feature type="compositionally biased region" description="Low complexity" evidence="5">
    <location>
        <begin position="135"/>
        <end position="149"/>
    </location>
</feature>
<comment type="similarity">
    <text evidence="2">Belongs to the glycosyl hydrolase 20 family.</text>
</comment>
<dbReference type="EMBL" id="CAXLJM020000146">
    <property type="protein sequence ID" value="CAL8141169.1"/>
    <property type="molecule type" value="Genomic_DNA"/>
</dbReference>
<evidence type="ECO:0000313" key="9">
    <source>
        <dbReference type="Proteomes" id="UP001642540"/>
    </source>
</evidence>
<dbReference type="Pfam" id="PF00728">
    <property type="entry name" value="Glyco_hydro_20"/>
    <property type="match status" value="1"/>
</dbReference>
<feature type="region of interest" description="Disordered" evidence="5">
    <location>
        <begin position="129"/>
        <end position="158"/>
    </location>
</feature>
<evidence type="ECO:0000256" key="2">
    <source>
        <dbReference type="ARBA" id="ARBA00006285"/>
    </source>
</evidence>
<evidence type="ECO:0000256" key="6">
    <source>
        <dbReference type="SAM" id="Phobius"/>
    </source>
</evidence>
<proteinExistence type="inferred from homology"/>
<feature type="region of interest" description="Disordered" evidence="5">
    <location>
        <begin position="93"/>
        <end position="116"/>
    </location>
</feature>
<organism evidence="8 9">
    <name type="scientific">Orchesella dallaii</name>
    <dbReference type="NCBI Taxonomy" id="48710"/>
    <lineage>
        <taxon>Eukaryota</taxon>
        <taxon>Metazoa</taxon>
        <taxon>Ecdysozoa</taxon>
        <taxon>Arthropoda</taxon>
        <taxon>Hexapoda</taxon>
        <taxon>Collembola</taxon>
        <taxon>Entomobryomorpha</taxon>
        <taxon>Entomobryoidea</taxon>
        <taxon>Orchesellidae</taxon>
        <taxon>Orchesellinae</taxon>
        <taxon>Orchesella</taxon>
    </lineage>
</organism>
<keyword evidence="6" id="KW-1133">Transmembrane helix</keyword>
<evidence type="ECO:0000256" key="1">
    <source>
        <dbReference type="ARBA" id="ARBA00001231"/>
    </source>
</evidence>
<dbReference type="PANTHER" id="PTHR21040:SF8">
    <property type="entry name" value="BCDNA.GH04120"/>
    <property type="match status" value="1"/>
</dbReference>